<dbReference type="InterPro" id="IPR001478">
    <property type="entry name" value="PDZ"/>
</dbReference>
<proteinExistence type="predicted"/>
<dbReference type="SUPFAM" id="SSF50156">
    <property type="entry name" value="PDZ domain-like"/>
    <property type="match status" value="1"/>
</dbReference>
<dbReference type="GO" id="GO:0045211">
    <property type="term" value="C:postsynaptic membrane"/>
    <property type="evidence" value="ECO:0007669"/>
    <property type="project" value="TreeGrafter"/>
</dbReference>
<dbReference type="AlphaFoldDB" id="A0A3Q1EAH9"/>
<accession>A0A3Q1EAH9</accession>
<dbReference type="FunFam" id="2.30.42.10:FF:000018">
    <property type="entry name" value="SH3 and multiple ankyrin repeat domains protein 2"/>
    <property type="match status" value="1"/>
</dbReference>
<evidence type="ECO:0000256" key="1">
    <source>
        <dbReference type="SAM" id="MobiDB-lite"/>
    </source>
</evidence>
<evidence type="ECO:0000313" key="4">
    <source>
        <dbReference type="Proteomes" id="UP000257200"/>
    </source>
</evidence>
<dbReference type="Ensembl" id="ENSAPOT00000017056.1">
    <property type="protein sequence ID" value="ENSAPOP00000000333.1"/>
    <property type="gene ID" value="ENSAPOG00000001526.1"/>
</dbReference>
<dbReference type="STRING" id="80966.ENSAPOP00000000333"/>
<keyword evidence="4" id="KW-1185">Reference proteome</keyword>
<feature type="region of interest" description="Disordered" evidence="1">
    <location>
        <begin position="139"/>
        <end position="164"/>
    </location>
</feature>
<dbReference type="Gene3D" id="2.30.42.10">
    <property type="match status" value="1"/>
</dbReference>
<reference evidence="3" key="2">
    <citation type="submission" date="2025-09" db="UniProtKB">
        <authorList>
            <consortium name="Ensembl"/>
        </authorList>
    </citation>
    <scope>IDENTIFICATION</scope>
</reference>
<dbReference type="GO" id="GO:0014069">
    <property type="term" value="C:postsynaptic density"/>
    <property type="evidence" value="ECO:0007669"/>
    <property type="project" value="TreeGrafter"/>
</dbReference>
<dbReference type="PANTHER" id="PTHR24135:SF17">
    <property type="entry name" value="SH3 AND MULTIPLE ANKYRIN REPEAT DOMAINS PROTEIN 2"/>
    <property type="match status" value="1"/>
</dbReference>
<dbReference type="CDD" id="cd06746">
    <property type="entry name" value="PDZ_SHANK1_3-like"/>
    <property type="match status" value="1"/>
</dbReference>
<dbReference type="PROSITE" id="PS50106">
    <property type="entry name" value="PDZ"/>
    <property type="match status" value="1"/>
</dbReference>
<feature type="domain" description="PDZ" evidence="2">
    <location>
        <begin position="40"/>
        <end position="134"/>
    </location>
</feature>
<protein>
    <recommendedName>
        <fullName evidence="2">PDZ domain-containing protein</fullName>
    </recommendedName>
</protein>
<evidence type="ECO:0000259" key="2">
    <source>
        <dbReference type="PROSITE" id="PS50106"/>
    </source>
</evidence>
<dbReference type="InterPro" id="IPR051569">
    <property type="entry name" value="SHANK"/>
</dbReference>
<reference evidence="3" key="1">
    <citation type="submission" date="2025-08" db="UniProtKB">
        <authorList>
            <consortium name="Ensembl"/>
        </authorList>
    </citation>
    <scope>IDENTIFICATION</scope>
</reference>
<sequence length="273" mass="30710">MIMNLHSGRASVAMLRMMGCANGRSARHLLHSDCVVDEKTVVLQKKENEGFGFVLRGAKADTPIEEFTPTPAFPALQYLESVDEGGVAWQAGLRTGDFLIEVNQENVVKVGHRQVVNMIRQGGNRLLIKVVTVSRNLDPEDTARKKAPPPPKRAPTTALSMRSKSMTSELEELDKVEEMTHAQKASPVDMKIATIKPRPSSRCLVTPTDMNVSAQMKNSCGHKVHLIQYCVQVQFSSVILLSFYANFYFYVTTFRREILYFLLHYIYLSAFLR</sequence>
<dbReference type="GO" id="GO:0030160">
    <property type="term" value="F:synaptic receptor adaptor activity"/>
    <property type="evidence" value="ECO:0007669"/>
    <property type="project" value="TreeGrafter"/>
</dbReference>
<dbReference type="GO" id="GO:0035255">
    <property type="term" value="F:ionotropic glutamate receptor binding"/>
    <property type="evidence" value="ECO:0007669"/>
    <property type="project" value="TreeGrafter"/>
</dbReference>
<dbReference type="Proteomes" id="UP000257200">
    <property type="component" value="Unplaced"/>
</dbReference>
<dbReference type="Pfam" id="PF00595">
    <property type="entry name" value="PDZ"/>
    <property type="match status" value="1"/>
</dbReference>
<dbReference type="PANTHER" id="PTHR24135">
    <property type="entry name" value="SH3 AND MULTIPLE ANKYRIN REPEAT DOMAINS PROTEIN"/>
    <property type="match status" value="1"/>
</dbReference>
<name>A0A3Q1EAH9_9TELE</name>
<dbReference type="InterPro" id="IPR036034">
    <property type="entry name" value="PDZ_sf"/>
</dbReference>
<evidence type="ECO:0000313" key="3">
    <source>
        <dbReference type="Ensembl" id="ENSAPOP00000000333.1"/>
    </source>
</evidence>
<dbReference type="InParanoid" id="A0A3Q1EAH9"/>
<dbReference type="GO" id="GO:0043197">
    <property type="term" value="C:dendritic spine"/>
    <property type="evidence" value="ECO:0007669"/>
    <property type="project" value="TreeGrafter"/>
</dbReference>
<dbReference type="SMART" id="SM00228">
    <property type="entry name" value="PDZ"/>
    <property type="match status" value="1"/>
</dbReference>
<dbReference type="GeneTree" id="ENSGT00940000153561"/>
<organism evidence="3 4">
    <name type="scientific">Acanthochromis polyacanthus</name>
    <name type="common">spiny chromis</name>
    <dbReference type="NCBI Taxonomy" id="80966"/>
    <lineage>
        <taxon>Eukaryota</taxon>
        <taxon>Metazoa</taxon>
        <taxon>Chordata</taxon>
        <taxon>Craniata</taxon>
        <taxon>Vertebrata</taxon>
        <taxon>Euteleostomi</taxon>
        <taxon>Actinopterygii</taxon>
        <taxon>Neopterygii</taxon>
        <taxon>Teleostei</taxon>
        <taxon>Neoteleostei</taxon>
        <taxon>Acanthomorphata</taxon>
        <taxon>Ovalentaria</taxon>
        <taxon>Pomacentridae</taxon>
        <taxon>Acanthochromis</taxon>
    </lineage>
</organism>